<keyword evidence="1" id="KW-0812">Transmembrane</keyword>
<feature type="transmembrane region" description="Helical" evidence="1">
    <location>
        <begin position="199"/>
        <end position="217"/>
    </location>
</feature>
<dbReference type="Proteomes" id="UP000389128">
    <property type="component" value="Unassembled WGS sequence"/>
</dbReference>
<name>A0A6C2D776_9RHOO</name>
<feature type="transmembrane region" description="Helical" evidence="1">
    <location>
        <begin position="106"/>
        <end position="127"/>
    </location>
</feature>
<evidence type="ECO:0000256" key="1">
    <source>
        <dbReference type="SAM" id="Phobius"/>
    </source>
</evidence>
<feature type="transmembrane region" description="Helical" evidence="1">
    <location>
        <begin position="134"/>
        <end position="153"/>
    </location>
</feature>
<dbReference type="RefSeq" id="WP_148577479.1">
    <property type="nucleotide sequence ID" value="NZ_SDKK01000002.1"/>
</dbReference>
<reference evidence="2 3" key="1">
    <citation type="submission" date="2019-01" db="EMBL/GenBank/DDBJ databases">
        <title>Zoogloea oleivorans genome sequencing and assembly.</title>
        <authorList>
            <person name="Tancsics A."/>
            <person name="Farkas M."/>
            <person name="Kriszt B."/>
            <person name="Maroti G."/>
            <person name="Horvath B."/>
        </authorList>
    </citation>
    <scope>NUCLEOTIDE SEQUENCE [LARGE SCALE GENOMIC DNA]</scope>
    <source>
        <strain evidence="2 3">Buc</strain>
    </source>
</reference>
<evidence type="ECO:0000313" key="2">
    <source>
        <dbReference type="EMBL" id="TYC61485.1"/>
    </source>
</evidence>
<feature type="transmembrane region" description="Helical" evidence="1">
    <location>
        <begin position="299"/>
        <end position="317"/>
    </location>
</feature>
<feature type="transmembrane region" description="Helical" evidence="1">
    <location>
        <begin position="74"/>
        <end position="94"/>
    </location>
</feature>
<gene>
    <name evidence="2" type="ORF">ETQ85_02115</name>
</gene>
<dbReference type="AlphaFoldDB" id="A0A6C2D776"/>
<feature type="transmembrane region" description="Helical" evidence="1">
    <location>
        <begin position="237"/>
        <end position="255"/>
    </location>
</feature>
<comment type="caution">
    <text evidence="2">The sequence shown here is derived from an EMBL/GenBank/DDBJ whole genome shotgun (WGS) entry which is preliminary data.</text>
</comment>
<keyword evidence="1" id="KW-1133">Transmembrane helix</keyword>
<accession>A0A6C2D776</accession>
<keyword evidence="1" id="KW-0472">Membrane</keyword>
<feature type="transmembrane region" description="Helical" evidence="1">
    <location>
        <begin position="275"/>
        <end position="293"/>
    </location>
</feature>
<feature type="transmembrane region" description="Helical" evidence="1">
    <location>
        <begin position="6"/>
        <end position="26"/>
    </location>
</feature>
<evidence type="ECO:0000313" key="3">
    <source>
        <dbReference type="Proteomes" id="UP000389128"/>
    </source>
</evidence>
<dbReference type="OrthoDB" id="9178117at2"/>
<proteinExistence type="predicted"/>
<keyword evidence="3" id="KW-1185">Reference proteome</keyword>
<dbReference type="EMBL" id="SDKK01000002">
    <property type="protein sequence ID" value="TYC61485.1"/>
    <property type="molecule type" value="Genomic_DNA"/>
</dbReference>
<organism evidence="2 3">
    <name type="scientific">Zoogloea oleivorans</name>
    <dbReference type="NCBI Taxonomy" id="1552750"/>
    <lineage>
        <taxon>Bacteria</taxon>
        <taxon>Pseudomonadati</taxon>
        <taxon>Pseudomonadota</taxon>
        <taxon>Betaproteobacteria</taxon>
        <taxon>Rhodocyclales</taxon>
        <taxon>Zoogloeaceae</taxon>
        <taxon>Zoogloea</taxon>
    </lineage>
</organism>
<protein>
    <submittedName>
        <fullName evidence="2">Uncharacterized protein</fullName>
    </submittedName>
</protein>
<sequence>MSPGELIFHFLNTVVLTALVAFFVLWRYRVGVLAGMGSSSGTSLALPSVPPARTVILSQQVDALAWERQARRRIALAISGSVAIPALALAVLQLHVSDLPLTPAHVLLIGGSLLVAAVPMVAVSLALNFRQAVLLALALLLAGAVLGTVVSMLQRPFLGRTPSLDQLLNFFTFFQFAAVWLPLPMTLILLTGLSRIRGVAPITFAGLLIFGLAPLAGSRLTAWLATDTEGSRLLLDIGLNGAFLMLALPTALLAWWRLKHLAEAYAAKRFSDAQLLARTWWLMFCATMALELINARPSHTPLVLAGTVGAYALFPWLNGRFLTLTRQHGHHPPRRTLLLLRVFGFTARTEQLFDRIGARWRLFGPVTMIAAPDVMARTIDPGDFLRFASGRLASSFVTSQAGLDAGLSGMDQTHDPDGRYRVNEFCCRDDTWRATVVELMDRADVVLMDLRKLTRERGGCEFELRQLAHRLPAGRVVLVIDQDTDTQLIHAAMPHLPVMITLKNGNPAETEALFAALLRAAELQAAG</sequence>
<feature type="transmembrane region" description="Helical" evidence="1">
    <location>
        <begin position="173"/>
        <end position="192"/>
    </location>
</feature>